<dbReference type="Proteomes" id="UP000031631">
    <property type="component" value="Chromosome"/>
</dbReference>
<reference evidence="7 8" key="1">
    <citation type="journal article" date="2014" name="PLoS ONE">
        <title>Physiological and genomic features of a novel sulfur-oxidizing gammaproteobacterium belonging to a previously uncultivated symbiotic lineage isolated from a hydrothermal vent.</title>
        <authorList>
            <person name="Nunoura T."/>
            <person name="Takaki Y."/>
            <person name="Kazama H."/>
            <person name="Kakuta J."/>
            <person name="Shimamura S."/>
            <person name="Makita H."/>
            <person name="Hirai M."/>
            <person name="Miyazaki M."/>
            <person name="Takai K."/>
        </authorList>
    </citation>
    <scope>NUCLEOTIDE SEQUENCE [LARGE SCALE GENOMIC DNA]</scope>
    <source>
        <strain evidence="7 8">Hiromi1</strain>
    </source>
</reference>
<keyword evidence="7" id="KW-0030">Aminoacyl-tRNA synthetase</keyword>
<organism evidence="7 8">
    <name type="scientific">Thiolapillus brandeum</name>
    <dbReference type="NCBI Taxonomy" id="1076588"/>
    <lineage>
        <taxon>Bacteria</taxon>
        <taxon>Pseudomonadati</taxon>
        <taxon>Pseudomonadota</taxon>
        <taxon>Gammaproteobacteria</taxon>
        <taxon>Chromatiales</taxon>
        <taxon>Sedimenticolaceae</taxon>
        <taxon>Thiolapillus</taxon>
    </lineage>
</organism>
<evidence type="ECO:0000313" key="7">
    <source>
        <dbReference type="EMBL" id="BAO43593.1"/>
    </source>
</evidence>
<dbReference type="KEGG" id="tbn:TBH_C0655"/>
<evidence type="ECO:0000256" key="5">
    <source>
        <dbReference type="ARBA" id="ARBA00052794"/>
    </source>
</evidence>
<dbReference type="PANTHER" id="PTHR42918">
    <property type="entry name" value="LYSYL-TRNA SYNTHETASE"/>
    <property type="match status" value="1"/>
</dbReference>
<keyword evidence="4" id="KW-0067">ATP-binding</keyword>
<accession>A0A7U6GH69</accession>
<dbReference type="FunFam" id="3.30.930.10:FF:000017">
    <property type="entry name" value="Elongation factor P--(R)-beta-lysine ligase"/>
    <property type="match status" value="1"/>
</dbReference>
<dbReference type="InterPro" id="IPR004525">
    <property type="entry name" value="EpmA"/>
</dbReference>
<dbReference type="InterPro" id="IPR006195">
    <property type="entry name" value="aa-tRNA-synth_II"/>
</dbReference>
<dbReference type="InterPro" id="IPR045864">
    <property type="entry name" value="aa-tRNA-synth_II/BPL/LPL"/>
</dbReference>
<dbReference type="EC" id="6.1.1.6" evidence="7"/>
<keyword evidence="3" id="KW-0547">Nucleotide-binding</keyword>
<comment type="subunit">
    <text evidence="1">Homodimer.</text>
</comment>
<dbReference type="AlphaFoldDB" id="A0A7U6GH69"/>
<proteinExistence type="predicted"/>
<dbReference type="GO" id="GO:0005829">
    <property type="term" value="C:cytosol"/>
    <property type="evidence" value="ECO:0007669"/>
    <property type="project" value="TreeGrafter"/>
</dbReference>
<name>A0A7U6GH69_9GAMM</name>
<dbReference type="PROSITE" id="PS50862">
    <property type="entry name" value="AA_TRNA_LIGASE_II"/>
    <property type="match status" value="1"/>
</dbReference>
<keyword evidence="2 7" id="KW-0436">Ligase</keyword>
<comment type="catalytic activity">
    <reaction evidence="5">
        <text>D-beta-lysine + L-lysyl-[protein] + ATP = N(6)-((3R)-3,6-diaminohexanoyl)-L-lysyl-[protein] + AMP + diphosphate + H(+)</text>
        <dbReference type="Rhea" id="RHEA:83435"/>
        <dbReference type="Rhea" id="RHEA-COMP:9752"/>
        <dbReference type="Rhea" id="RHEA-COMP:20131"/>
        <dbReference type="ChEBI" id="CHEBI:15378"/>
        <dbReference type="ChEBI" id="CHEBI:29969"/>
        <dbReference type="ChEBI" id="CHEBI:30616"/>
        <dbReference type="ChEBI" id="CHEBI:33019"/>
        <dbReference type="ChEBI" id="CHEBI:84138"/>
        <dbReference type="ChEBI" id="CHEBI:156053"/>
        <dbReference type="ChEBI" id="CHEBI:456215"/>
    </reaction>
    <physiologicalReaction direction="left-to-right" evidence="5">
        <dbReference type="Rhea" id="RHEA:83436"/>
    </physiologicalReaction>
</comment>
<dbReference type="SUPFAM" id="SSF55681">
    <property type="entry name" value="Class II aaRS and biotin synthetases"/>
    <property type="match status" value="1"/>
</dbReference>
<evidence type="ECO:0000256" key="3">
    <source>
        <dbReference type="ARBA" id="ARBA00022741"/>
    </source>
</evidence>
<sequence length="316" mass="35841">MTAVKDKLRTRADLLRRVRSFFDGRGVLEVITPVLSRAAGTDPAIEPLKTRYTGPGHPQGLELYLQTSPEFPMKRLLAAGSGPVYQIAQVFRDGEYGPRHNPEFSLLEWYRPGFDHHALMGEVAELVIEVLQMDLPIEKIAYVDLFREHLGWHPLEAELSMLEARARELDLLVEGITTRDQWLDLFMSLVIEPQLGNECLTFIYDYPASQASLARISPDDSALASRFELYYRGVELANGFHELTDAREQRRRFEQENLQRQHQGQRPMPVDEYFLAALEAGLPDCAGVALGLDRLLMLKLNVSCLDDVLSFSLKNA</sequence>
<dbReference type="GO" id="GO:0005524">
    <property type="term" value="F:ATP binding"/>
    <property type="evidence" value="ECO:0007669"/>
    <property type="project" value="UniProtKB-KW"/>
</dbReference>
<evidence type="ECO:0000256" key="4">
    <source>
        <dbReference type="ARBA" id="ARBA00022840"/>
    </source>
</evidence>
<dbReference type="NCBIfam" id="TIGR00462">
    <property type="entry name" value="genX"/>
    <property type="match status" value="1"/>
</dbReference>
<dbReference type="GO" id="GO:0006430">
    <property type="term" value="P:lysyl-tRNA aminoacylation"/>
    <property type="evidence" value="ECO:0007669"/>
    <property type="project" value="InterPro"/>
</dbReference>
<dbReference type="Gene3D" id="3.30.930.10">
    <property type="entry name" value="Bira Bifunctional Protein, Domain 2"/>
    <property type="match status" value="1"/>
</dbReference>
<evidence type="ECO:0000256" key="2">
    <source>
        <dbReference type="ARBA" id="ARBA00022598"/>
    </source>
</evidence>
<dbReference type="GO" id="GO:0004824">
    <property type="term" value="F:lysine-tRNA ligase activity"/>
    <property type="evidence" value="ECO:0007669"/>
    <property type="project" value="UniProtKB-EC"/>
</dbReference>
<dbReference type="InterPro" id="IPR004364">
    <property type="entry name" value="Aa-tRNA-synt_II"/>
</dbReference>
<dbReference type="GO" id="GO:0000049">
    <property type="term" value="F:tRNA binding"/>
    <property type="evidence" value="ECO:0007669"/>
    <property type="project" value="TreeGrafter"/>
</dbReference>
<dbReference type="OrthoDB" id="9802326at2"/>
<evidence type="ECO:0000256" key="1">
    <source>
        <dbReference type="ARBA" id="ARBA00011738"/>
    </source>
</evidence>
<dbReference type="Pfam" id="PF00152">
    <property type="entry name" value="tRNA-synt_2"/>
    <property type="match status" value="1"/>
</dbReference>
<protein>
    <submittedName>
        <fullName evidence="7">Lysyl-tRNA synthetase class II</fullName>
        <ecNumber evidence="7">6.1.1.6</ecNumber>
    </submittedName>
</protein>
<keyword evidence="8" id="KW-1185">Reference proteome</keyword>
<feature type="domain" description="Aminoacyl-transfer RNA synthetases class-II family profile" evidence="6">
    <location>
        <begin position="1"/>
        <end position="301"/>
    </location>
</feature>
<dbReference type="NCBIfam" id="NF006828">
    <property type="entry name" value="PRK09350.1"/>
    <property type="match status" value="1"/>
</dbReference>
<evidence type="ECO:0000259" key="6">
    <source>
        <dbReference type="PROSITE" id="PS50862"/>
    </source>
</evidence>
<evidence type="ECO:0000313" key="8">
    <source>
        <dbReference type="Proteomes" id="UP000031631"/>
    </source>
</evidence>
<dbReference type="EMBL" id="AP012273">
    <property type="protein sequence ID" value="BAO43593.1"/>
    <property type="molecule type" value="Genomic_DNA"/>
</dbReference>
<gene>
    <name evidence="7" type="ORF">TBH_C0655</name>
</gene>
<dbReference type="PANTHER" id="PTHR42918:SF6">
    <property type="entry name" value="ELONGATION FACTOR P--(R)-BETA-LYSINE LIGASE"/>
    <property type="match status" value="1"/>
</dbReference>